<feature type="domain" description="Bacterial type II secretion system protein E" evidence="17">
    <location>
        <begin position="330"/>
        <end position="344"/>
    </location>
</feature>
<evidence type="ECO:0000313" key="19">
    <source>
        <dbReference type="Proteomes" id="UP000190962"/>
    </source>
</evidence>
<evidence type="ECO:0000256" key="13">
    <source>
        <dbReference type="ARBA" id="ARBA00022967"/>
    </source>
</evidence>
<evidence type="ECO:0000256" key="6">
    <source>
        <dbReference type="ARBA" id="ARBA00022475"/>
    </source>
</evidence>
<keyword evidence="12 16" id="KW-0653">Protein transport</keyword>
<dbReference type="GO" id="GO:0015627">
    <property type="term" value="C:type II protein secretion system complex"/>
    <property type="evidence" value="ECO:0007669"/>
    <property type="project" value="UniProtKB-UniRule"/>
</dbReference>
<proteinExistence type="inferred from homology"/>
<dbReference type="Pfam" id="PF00437">
    <property type="entry name" value="T2SSE"/>
    <property type="match status" value="1"/>
</dbReference>
<keyword evidence="9 16" id="KW-0547">Nucleotide-binding</keyword>
<evidence type="ECO:0000256" key="8">
    <source>
        <dbReference type="ARBA" id="ARBA00022723"/>
    </source>
</evidence>
<dbReference type="SMART" id="SM00382">
    <property type="entry name" value="AAA"/>
    <property type="match status" value="1"/>
</dbReference>
<dbReference type="InterPro" id="IPR054757">
    <property type="entry name" value="GSPE_N1E"/>
</dbReference>
<dbReference type="FunFam" id="3.40.50.300:FF:000398">
    <property type="entry name" value="Type IV pilus assembly ATPase PilB"/>
    <property type="match status" value="1"/>
</dbReference>
<evidence type="ECO:0000256" key="2">
    <source>
        <dbReference type="ARBA" id="ARBA00003288"/>
    </source>
</evidence>
<dbReference type="InterPro" id="IPR001482">
    <property type="entry name" value="T2SS/T4SS_dom"/>
</dbReference>
<comment type="caution">
    <text evidence="18">The sequence shown here is derived from an EMBL/GenBank/DDBJ whole genome shotgun (WGS) entry which is preliminary data.</text>
</comment>
<evidence type="ECO:0000256" key="16">
    <source>
        <dbReference type="RuleBase" id="RU366070"/>
    </source>
</evidence>
<dbReference type="GO" id="GO:0005886">
    <property type="term" value="C:plasma membrane"/>
    <property type="evidence" value="ECO:0007669"/>
    <property type="project" value="UniProtKB-SubCell"/>
</dbReference>
<evidence type="ECO:0000256" key="14">
    <source>
        <dbReference type="ARBA" id="ARBA00023136"/>
    </source>
</evidence>
<evidence type="ECO:0000259" key="17">
    <source>
        <dbReference type="PROSITE" id="PS00662"/>
    </source>
</evidence>
<dbReference type="Gene3D" id="3.30.450.90">
    <property type="match status" value="1"/>
</dbReference>
<dbReference type="GeneID" id="86990929"/>
<dbReference type="InterPro" id="IPR013369">
    <property type="entry name" value="T2SS_GspE"/>
</dbReference>
<keyword evidence="10" id="KW-0862">Zinc</keyword>
<dbReference type="GO" id="GO:0015628">
    <property type="term" value="P:protein secretion by the type II secretion system"/>
    <property type="evidence" value="ECO:0007669"/>
    <property type="project" value="UniProtKB-UniRule"/>
</dbReference>
<evidence type="ECO:0000313" key="18">
    <source>
        <dbReference type="EMBL" id="OOY35687.1"/>
    </source>
</evidence>
<dbReference type="Gene3D" id="3.30.300.160">
    <property type="entry name" value="Type II secretion system, protein E, N-terminal domain"/>
    <property type="match status" value="1"/>
</dbReference>
<keyword evidence="6" id="KW-1003">Cell membrane</keyword>
<evidence type="ECO:0000256" key="3">
    <source>
        <dbReference type="ARBA" id="ARBA00004533"/>
    </source>
</evidence>
<evidence type="ECO:0000256" key="7">
    <source>
        <dbReference type="ARBA" id="ARBA00022519"/>
    </source>
</evidence>
<evidence type="ECO:0000256" key="11">
    <source>
        <dbReference type="ARBA" id="ARBA00022840"/>
    </source>
</evidence>
<gene>
    <name evidence="18" type="ORF">BOV88_03325</name>
</gene>
<comment type="function">
    <text evidence="2 16">ATPase component of the type II secretion system required for the energy-dependent secretion of extracellular factors such as proteases and toxins from the periplasm. Acts as a molecular motor to provide the energy that is required for assembly of the pseudopilus and the extrusion of substrates generated in the cytoplasm.</text>
</comment>
<dbReference type="CDD" id="cd01129">
    <property type="entry name" value="PulE-GspE-like"/>
    <property type="match status" value="1"/>
</dbReference>
<dbReference type="FunFam" id="3.30.450.90:FF:000001">
    <property type="entry name" value="Type II secretion system ATPase GspE"/>
    <property type="match status" value="1"/>
</dbReference>
<evidence type="ECO:0000256" key="15">
    <source>
        <dbReference type="ARBA" id="ARBA00034006"/>
    </source>
</evidence>
<organism evidence="18 19">
    <name type="scientific">Solemya velum gill symbiont</name>
    <dbReference type="NCBI Taxonomy" id="2340"/>
    <lineage>
        <taxon>Bacteria</taxon>
        <taxon>Pseudomonadati</taxon>
        <taxon>Pseudomonadota</taxon>
        <taxon>Gammaproteobacteria</taxon>
        <taxon>sulfur-oxidizing symbionts</taxon>
    </lineage>
</organism>
<protein>
    <recommendedName>
        <fullName evidence="16">Type II secretion system protein E</fullName>
        <shortName evidence="16">T2SS protein E</shortName>
    </recommendedName>
    <alternativeName>
        <fullName evidence="16">Type II traffic warden ATPase</fullName>
    </alternativeName>
</protein>
<keyword evidence="7" id="KW-0997">Cell inner membrane</keyword>
<name>A0A1T2G433_SOVGS</name>
<dbReference type="EMBL" id="MPNX01000003">
    <property type="protein sequence ID" value="OOY35687.1"/>
    <property type="molecule type" value="Genomic_DNA"/>
</dbReference>
<keyword evidence="5 16" id="KW-0813">Transport</keyword>
<evidence type="ECO:0000256" key="4">
    <source>
        <dbReference type="ARBA" id="ARBA00006611"/>
    </source>
</evidence>
<keyword evidence="14" id="KW-0472">Membrane</keyword>
<reference evidence="18 19" key="1">
    <citation type="submission" date="2016-11" db="EMBL/GenBank/DDBJ databases">
        <title>Mixed transmission modes and dynamic genome evolution in an obligate animal-bacterial symbiosis.</title>
        <authorList>
            <person name="Russell S.L."/>
            <person name="Corbett-Detig R.B."/>
            <person name="Cavanaugh C.M."/>
        </authorList>
    </citation>
    <scope>NUCLEOTIDE SEQUENCE [LARGE SCALE GENOMIC DNA]</scope>
    <source>
        <strain evidence="18">MA-KB16</strain>
    </source>
</reference>
<evidence type="ECO:0000256" key="10">
    <source>
        <dbReference type="ARBA" id="ARBA00022833"/>
    </source>
</evidence>
<dbReference type="AlphaFoldDB" id="A0A1T2G433"/>
<dbReference type="InterPro" id="IPR037257">
    <property type="entry name" value="T2SS_E_N_sf"/>
</dbReference>
<dbReference type="SUPFAM" id="SSF52540">
    <property type="entry name" value="P-loop containing nucleoside triphosphate hydrolases"/>
    <property type="match status" value="1"/>
</dbReference>
<dbReference type="InterPro" id="IPR003593">
    <property type="entry name" value="AAA+_ATPase"/>
</dbReference>
<dbReference type="Gene3D" id="3.40.50.300">
    <property type="entry name" value="P-loop containing nucleotide triphosphate hydrolases"/>
    <property type="match status" value="1"/>
</dbReference>
<keyword evidence="8" id="KW-0479">Metal-binding</keyword>
<evidence type="ECO:0000256" key="12">
    <source>
        <dbReference type="ARBA" id="ARBA00022927"/>
    </source>
</evidence>
<dbReference type="InterPro" id="IPR027417">
    <property type="entry name" value="P-loop_NTPase"/>
</dbReference>
<keyword evidence="11 16" id="KW-0067">ATP-binding</keyword>
<accession>A0A1T2G433</accession>
<dbReference type="PANTHER" id="PTHR30258">
    <property type="entry name" value="TYPE II SECRETION SYSTEM PROTEIN GSPE-RELATED"/>
    <property type="match status" value="1"/>
</dbReference>
<dbReference type="PROSITE" id="PS00662">
    <property type="entry name" value="T2SP_E"/>
    <property type="match status" value="1"/>
</dbReference>
<dbReference type="GO" id="GO:0046872">
    <property type="term" value="F:metal ion binding"/>
    <property type="evidence" value="ECO:0007669"/>
    <property type="project" value="UniProtKB-KW"/>
</dbReference>
<comment type="catalytic activity">
    <reaction evidence="15">
        <text>ATP + H2O + cellular proteinSide 1 = ADP + phosphate + cellular proteinSide 2.</text>
        <dbReference type="EC" id="7.4.2.8"/>
    </reaction>
</comment>
<comment type="cofactor">
    <cofactor evidence="1">
        <name>Zn(2+)</name>
        <dbReference type="ChEBI" id="CHEBI:29105"/>
    </cofactor>
</comment>
<dbReference type="PANTHER" id="PTHR30258:SF27">
    <property type="entry name" value="BACTERIOPHAGE ADSORPTION PROTEIN B-RELATED"/>
    <property type="match status" value="1"/>
</dbReference>
<evidence type="ECO:0000256" key="5">
    <source>
        <dbReference type="ARBA" id="ARBA00022448"/>
    </source>
</evidence>
<comment type="similarity">
    <text evidence="4 16">Belongs to the GSP E family.</text>
</comment>
<dbReference type="GO" id="GO:0016887">
    <property type="term" value="F:ATP hydrolysis activity"/>
    <property type="evidence" value="ECO:0007669"/>
    <property type="project" value="TreeGrafter"/>
</dbReference>
<dbReference type="NCBIfam" id="TIGR02533">
    <property type="entry name" value="type_II_gspE"/>
    <property type="match status" value="1"/>
</dbReference>
<dbReference type="SUPFAM" id="SSF160246">
    <property type="entry name" value="EspE N-terminal domain-like"/>
    <property type="match status" value="1"/>
</dbReference>
<comment type="subcellular location">
    <subcellularLocation>
        <location evidence="3 16">Cell inner membrane</location>
    </subcellularLocation>
</comment>
<evidence type="ECO:0000256" key="9">
    <source>
        <dbReference type="ARBA" id="ARBA00022741"/>
    </source>
</evidence>
<keyword evidence="13" id="KW-1278">Translocase</keyword>
<dbReference type="Proteomes" id="UP000190962">
    <property type="component" value="Unassembled WGS sequence"/>
</dbReference>
<dbReference type="Pfam" id="PF22341">
    <property type="entry name" value="GSPE_N1E"/>
    <property type="match status" value="1"/>
</dbReference>
<dbReference type="GO" id="GO:0008564">
    <property type="term" value="F:protein-exporting ATPase activity"/>
    <property type="evidence" value="ECO:0007669"/>
    <property type="project" value="UniProtKB-EC"/>
</dbReference>
<dbReference type="GO" id="GO:0005524">
    <property type="term" value="F:ATP binding"/>
    <property type="evidence" value="ECO:0007669"/>
    <property type="project" value="UniProtKB-UniRule"/>
</dbReference>
<sequence>MASGNIDTEFLEETQDDSAGKILGYAFSRRFGLLIKEQPLAADEAVSIIARPGFSTAQLAEVRRYLGRPCHLELVDESYFSSQMQNQQEATAASAMTNVEGFDTDVDLNRLIDEIHEPEDLLESADDAPVIRLINALLTEAIRQNASDIHIEPYENRLRIRFRVDGALTEVLQPERKFAPPIISRIKVMAKLDIAEKRLPQDGRISLKLGGRSVDVRVSTIPVGSVEKVVMRLLDKQAGRLDLIQLGMPESLRTTVENVIRKPHGILLVTGPTGSGKTTSLYAMLGRLNDNQRNIMTVEDPIEYYIDGINQTQVNPAIGMTFAAGLRSILRQDPDVIMVGEIRDLETAQIAVQASLTGHMVFSTLHTNTAIGAITRLRDMGVEPFLLSTSLNGVLAQRLVRLLCTSCREAYTADAAECELVRADSANPPTLYHAHGCSECGQTGYRGRVGLYEYIHIDNEMQSLIHSGAGEHELLEHARSSSRSLQQEGVELVIQGRTTLDELVRVVGLGNGDS</sequence>
<evidence type="ECO:0000256" key="1">
    <source>
        <dbReference type="ARBA" id="ARBA00001947"/>
    </source>
</evidence>
<dbReference type="RefSeq" id="WP_078452740.1">
    <property type="nucleotide sequence ID" value="NZ_MPNX01000003.1"/>
</dbReference>